<dbReference type="AlphaFoldDB" id="A0A8S3WF69"/>
<organism evidence="2 3">
    <name type="scientific">Parnassius apollo</name>
    <name type="common">Apollo butterfly</name>
    <name type="synonym">Papilio apollo</name>
    <dbReference type="NCBI Taxonomy" id="110799"/>
    <lineage>
        <taxon>Eukaryota</taxon>
        <taxon>Metazoa</taxon>
        <taxon>Ecdysozoa</taxon>
        <taxon>Arthropoda</taxon>
        <taxon>Hexapoda</taxon>
        <taxon>Insecta</taxon>
        <taxon>Pterygota</taxon>
        <taxon>Neoptera</taxon>
        <taxon>Endopterygota</taxon>
        <taxon>Lepidoptera</taxon>
        <taxon>Glossata</taxon>
        <taxon>Ditrysia</taxon>
        <taxon>Papilionoidea</taxon>
        <taxon>Papilionidae</taxon>
        <taxon>Parnassiinae</taxon>
        <taxon>Parnassini</taxon>
        <taxon>Parnassius</taxon>
        <taxon>Parnassius</taxon>
    </lineage>
</organism>
<dbReference type="EMBL" id="CAJQZP010000312">
    <property type="protein sequence ID" value="CAG4955963.1"/>
    <property type="molecule type" value="Genomic_DNA"/>
</dbReference>
<keyword evidence="3" id="KW-1185">Reference proteome</keyword>
<evidence type="ECO:0000313" key="2">
    <source>
        <dbReference type="EMBL" id="CAG4955963.1"/>
    </source>
</evidence>
<proteinExistence type="predicted"/>
<feature type="region of interest" description="Disordered" evidence="1">
    <location>
        <begin position="1"/>
        <end position="33"/>
    </location>
</feature>
<dbReference type="OrthoDB" id="6159421at2759"/>
<dbReference type="Proteomes" id="UP000691718">
    <property type="component" value="Unassembled WGS sequence"/>
</dbReference>
<protein>
    <submittedName>
        <fullName evidence="2">(apollo) hypothetical protein</fullName>
    </submittedName>
</protein>
<comment type="caution">
    <text evidence="2">The sequence shown here is derived from an EMBL/GenBank/DDBJ whole genome shotgun (WGS) entry which is preliminary data.</text>
</comment>
<evidence type="ECO:0000313" key="3">
    <source>
        <dbReference type="Proteomes" id="UP000691718"/>
    </source>
</evidence>
<accession>A0A8S3WF69</accession>
<gene>
    <name evidence="2" type="ORF">PAPOLLO_LOCUS5427</name>
</gene>
<evidence type="ECO:0000256" key="1">
    <source>
        <dbReference type="SAM" id="MobiDB-lite"/>
    </source>
</evidence>
<sequence>MSDSRDSESSSTPPEKVPKKGGWTAKKKGETRFEHHAQKFRDEWLKHPMFRDWLEPDPKDSKKAKCAFCPASSLVAEITNLKSHAKSKKHLKNKPEFQSEKVVIHKLHDKIRDLYQEILLRFLKREYVMQPNITQVDPKNEQFMLNETAMYLGIKVYEMLKHPDVVRQPLKKTMFFINCRNFLRTGALKIKNVTTWKIPFFPKLQALGPASALSNDFRVHVPTLMPLIEVVPCIIASFDDTKKQQIDDQWRRLPIAKARHPTELKNTTEPDEFEIGQFCPRSLGFASCKYRL</sequence>
<name>A0A8S3WF69_PARAO</name>
<reference evidence="2" key="1">
    <citation type="submission" date="2021-04" db="EMBL/GenBank/DDBJ databases">
        <authorList>
            <person name="Tunstrom K."/>
        </authorList>
    </citation>
    <scope>NUCLEOTIDE SEQUENCE</scope>
</reference>